<dbReference type="GO" id="GO:1990077">
    <property type="term" value="C:primosome complex"/>
    <property type="evidence" value="ECO:0007669"/>
    <property type="project" value="UniProtKB-KW"/>
</dbReference>
<comment type="function">
    <text evidence="12 13">RNA polymerase that catalyzes the synthesis of short RNA molecules used as primers for DNA polymerase during DNA replication.</text>
</comment>
<evidence type="ECO:0000256" key="14">
    <source>
        <dbReference type="PIRSR" id="PIRSR002811-1"/>
    </source>
</evidence>
<dbReference type="PANTHER" id="PTHR30313">
    <property type="entry name" value="DNA PRIMASE"/>
    <property type="match status" value="1"/>
</dbReference>
<dbReference type="Pfam" id="PF10410">
    <property type="entry name" value="DnaB_bind"/>
    <property type="match status" value="1"/>
</dbReference>
<evidence type="ECO:0000256" key="1">
    <source>
        <dbReference type="ARBA" id="ARBA00022478"/>
    </source>
</evidence>
<dbReference type="HAMAP" id="MF_00974">
    <property type="entry name" value="DNA_primase_DnaG"/>
    <property type="match status" value="1"/>
</dbReference>
<dbReference type="Pfam" id="PF01807">
    <property type="entry name" value="Zn_ribbon_DnaG"/>
    <property type="match status" value="1"/>
</dbReference>
<evidence type="ECO:0000256" key="4">
    <source>
        <dbReference type="ARBA" id="ARBA00022695"/>
    </source>
</evidence>
<dbReference type="SMART" id="SM00493">
    <property type="entry name" value="TOPRIM"/>
    <property type="match status" value="1"/>
</dbReference>
<evidence type="ECO:0000259" key="16">
    <source>
        <dbReference type="PROSITE" id="PS50880"/>
    </source>
</evidence>
<evidence type="ECO:0000256" key="10">
    <source>
        <dbReference type="ARBA" id="ARBA00023125"/>
    </source>
</evidence>
<accession>A0A1H8V845</accession>
<evidence type="ECO:0000313" key="17">
    <source>
        <dbReference type="EMBL" id="SEP10968.1"/>
    </source>
</evidence>
<keyword evidence="6 12" id="KW-0479">Metal-binding</keyword>
<dbReference type="InterPro" id="IPR016136">
    <property type="entry name" value="DNA_helicase_N/primase_C"/>
</dbReference>
<dbReference type="PIRSF" id="PIRSF002811">
    <property type="entry name" value="DnaG"/>
    <property type="match status" value="1"/>
</dbReference>
<evidence type="ECO:0000256" key="8">
    <source>
        <dbReference type="ARBA" id="ARBA00022833"/>
    </source>
</evidence>
<protein>
    <recommendedName>
        <fullName evidence="12 13">DNA primase</fullName>
        <ecNumber evidence="12">2.7.7.101</ecNumber>
    </recommendedName>
</protein>
<keyword evidence="10 12" id="KW-0238">DNA-binding</keyword>
<dbReference type="GO" id="GO:0008270">
    <property type="term" value="F:zinc ion binding"/>
    <property type="evidence" value="ECO:0007669"/>
    <property type="project" value="UniProtKB-UniRule"/>
</dbReference>
<comment type="subunit">
    <text evidence="12">Monomer. Interacts with DnaB.</text>
</comment>
<keyword evidence="9" id="KW-0460">Magnesium</keyword>
<keyword evidence="2 12" id="KW-0639">Primosome</keyword>
<dbReference type="FunFam" id="3.40.1360.10:FF:000002">
    <property type="entry name" value="DNA primase"/>
    <property type="match status" value="1"/>
</dbReference>
<dbReference type="InterPro" id="IPR006295">
    <property type="entry name" value="DNA_primase_DnaG"/>
</dbReference>
<dbReference type="EMBL" id="FOEG01000010">
    <property type="protein sequence ID" value="SEP10968.1"/>
    <property type="molecule type" value="Genomic_DNA"/>
</dbReference>
<dbReference type="GO" id="GO:0006269">
    <property type="term" value="P:DNA replication, synthesis of primer"/>
    <property type="evidence" value="ECO:0007669"/>
    <property type="project" value="UniProtKB-UniRule"/>
</dbReference>
<evidence type="ECO:0000256" key="6">
    <source>
        <dbReference type="ARBA" id="ARBA00022723"/>
    </source>
</evidence>
<dbReference type="AlphaFoldDB" id="A0A1H8V845"/>
<dbReference type="Proteomes" id="UP000199657">
    <property type="component" value="Unassembled WGS sequence"/>
</dbReference>
<dbReference type="GO" id="GO:0003899">
    <property type="term" value="F:DNA-directed RNA polymerase activity"/>
    <property type="evidence" value="ECO:0007669"/>
    <property type="project" value="UniProtKB-UniRule"/>
</dbReference>
<dbReference type="SUPFAM" id="SSF56731">
    <property type="entry name" value="DNA primase core"/>
    <property type="match status" value="1"/>
</dbReference>
<dbReference type="SUPFAM" id="SSF57783">
    <property type="entry name" value="Zinc beta-ribbon"/>
    <property type="match status" value="1"/>
</dbReference>
<dbReference type="Pfam" id="PF13155">
    <property type="entry name" value="Toprim_2"/>
    <property type="match status" value="1"/>
</dbReference>
<dbReference type="SUPFAM" id="SSF117023">
    <property type="entry name" value="DNA primase DnaG, C-terminal domain"/>
    <property type="match status" value="1"/>
</dbReference>
<keyword evidence="18" id="KW-1185">Reference proteome</keyword>
<dbReference type="GO" id="GO:0003677">
    <property type="term" value="F:DNA binding"/>
    <property type="evidence" value="ECO:0007669"/>
    <property type="project" value="UniProtKB-KW"/>
</dbReference>
<evidence type="ECO:0000313" key="18">
    <source>
        <dbReference type="Proteomes" id="UP000199657"/>
    </source>
</evidence>
<dbReference type="InterPro" id="IPR002694">
    <property type="entry name" value="Znf_CHC2"/>
</dbReference>
<keyword evidence="3 12" id="KW-0808">Transferase</keyword>
<keyword evidence="1 12" id="KW-0240">DNA-directed RNA polymerase</keyword>
<dbReference type="FunFam" id="3.90.980.10:FF:000001">
    <property type="entry name" value="DNA primase"/>
    <property type="match status" value="1"/>
</dbReference>
<dbReference type="Gene3D" id="1.20.50.20">
    <property type="entry name" value="DnaG, RNA polymerase domain, helical bundle"/>
    <property type="match status" value="1"/>
</dbReference>
<gene>
    <name evidence="12" type="primary">dnaG</name>
    <name evidence="17" type="ORF">SAMN04488052_11029</name>
</gene>
<dbReference type="Pfam" id="PF08278">
    <property type="entry name" value="DnaG_DnaB_bind"/>
    <property type="match status" value="1"/>
</dbReference>
<dbReference type="InterPro" id="IPR006171">
    <property type="entry name" value="TOPRIM_dom"/>
</dbReference>
<dbReference type="InterPro" id="IPR013264">
    <property type="entry name" value="DNAG_N"/>
</dbReference>
<dbReference type="PROSITE" id="PS50880">
    <property type="entry name" value="TOPRIM"/>
    <property type="match status" value="1"/>
</dbReference>
<comment type="catalytic activity">
    <reaction evidence="12">
        <text>ssDNA + n NTP = ssDNA/pppN(pN)n-1 hybrid + (n-1) diphosphate.</text>
        <dbReference type="EC" id="2.7.7.101"/>
    </reaction>
</comment>
<dbReference type="FunFam" id="3.90.580.10:FF:000001">
    <property type="entry name" value="DNA primase"/>
    <property type="match status" value="1"/>
</dbReference>
<dbReference type="SMART" id="SM00766">
    <property type="entry name" value="DnaG_DnaB_bind"/>
    <property type="match status" value="1"/>
</dbReference>
<dbReference type="InterPro" id="IPR034151">
    <property type="entry name" value="TOPRIM_DnaG_bac"/>
</dbReference>
<evidence type="ECO:0000256" key="9">
    <source>
        <dbReference type="ARBA" id="ARBA00022842"/>
    </source>
</evidence>
<keyword evidence="5 12" id="KW-0235">DNA replication</keyword>
<evidence type="ECO:0000256" key="11">
    <source>
        <dbReference type="ARBA" id="ARBA00023163"/>
    </source>
</evidence>
<dbReference type="EC" id="2.7.7.101" evidence="12"/>
<evidence type="ECO:0000256" key="2">
    <source>
        <dbReference type="ARBA" id="ARBA00022515"/>
    </source>
</evidence>
<evidence type="ECO:0000256" key="7">
    <source>
        <dbReference type="ARBA" id="ARBA00022771"/>
    </source>
</evidence>
<dbReference type="NCBIfam" id="TIGR01391">
    <property type="entry name" value="dnaG"/>
    <property type="match status" value="1"/>
</dbReference>
<dbReference type="SMART" id="SM00400">
    <property type="entry name" value="ZnF_CHCC"/>
    <property type="match status" value="1"/>
</dbReference>
<dbReference type="OrthoDB" id="9803773at2"/>
<proteinExistence type="inferred from homology"/>
<comment type="domain">
    <text evidence="12">Contains an N-terminal zinc-binding domain, a central core domain that contains the primase activity, and a C-terminal DnaB-binding domain.</text>
</comment>
<dbReference type="InterPro" id="IPR013173">
    <property type="entry name" value="DNA_primase_DnaG_DnaB-bd_dom"/>
</dbReference>
<dbReference type="InterPro" id="IPR019475">
    <property type="entry name" value="DNA_primase_DnaB-bd"/>
</dbReference>
<evidence type="ECO:0000256" key="3">
    <source>
        <dbReference type="ARBA" id="ARBA00022679"/>
    </source>
</evidence>
<dbReference type="PANTHER" id="PTHR30313:SF2">
    <property type="entry name" value="DNA PRIMASE"/>
    <property type="match status" value="1"/>
</dbReference>
<dbReference type="CDD" id="cd03364">
    <property type="entry name" value="TOPRIM_DnaG_primases"/>
    <property type="match status" value="1"/>
</dbReference>
<evidence type="ECO:0000256" key="5">
    <source>
        <dbReference type="ARBA" id="ARBA00022705"/>
    </source>
</evidence>
<feature type="region of interest" description="Disordered" evidence="15">
    <location>
        <begin position="424"/>
        <end position="447"/>
    </location>
</feature>
<dbReference type="InterPro" id="IPR037068">
    <property type="entry name" value="DNA_primase_core_N_sf"/>
</dbReference>
<dbReference type="InterPro" id="IPR050219">
    <property type="entry name" value="DnaG_primase"/>
</dbReference>
<keyword evidence="11 12" id="KW-0804">Transcription</keyword>
<dbReference type="Gene3D" id="3.90.580.10">
    <property type="entry name" value="Zinc finger, CHC2-type domain"/>
    <property type="match status" value="1"/>
</dbReference>
<dbReference type="Pfam" id="PF08275">
    <property type="entry name" value="DNAG_N"/>
    <property type="match status" value="1"/>
</dbReference>
<feature type="zinc finger region" description="CHC2-type" evidence="12 14">
    <location>
        <begin position="39"/>
        <end position="63"/>
    </location>
</feature>
<dbReference type="Gene3D" id="3.90.980.10">
    <property type="entry name" value="DNA primase, catalytic core, N-terminal domain"/>
    <property type="match status" value="1"/>
</dbReference>
<keyword evidence="4 12" id="KW-0548">Nucleotidyltransferase</keyword>
<dbReference type="InterPro" id="IPR030846">
    <property type="entry name" value="DnaG_bac"/>
</dbReference>
<name>A0A1H8V845_9GAMM</name>
<keyword evidence="7 12" id="KW-0863">Zinc-finger</keyword>
<organism evidence="17 18">
    <name type="scientific">Aquisalimonas asiatica</name>
    <dbReference type="NCBI Taxonomy" id="406100"/>
    <lineage>
        <taxon>Bacteria</taxon>
        <taxon>Pseudomonadati</taxon>
        <taxon>Pseudomonadota</taxon>
        <taxon>Gammaproteobacteria</taxon>
        <taxon>Chromatiales</taxon>
        <taxon>Ectothiorhodospiraceae</taxon>
        <taxon>Aquisalimonas</taxon>
    </lineage>
</organism>
<dbReference type="STRING" id="406100.SAMN04488052_11029"/>
<dbReference type="GO" id="GO:0000428">
    <property type="term" value="C:DNA-directed RNA polymerase complex"/>
    <property type="evidence" value="ECO:0007669"/>
    <property type="project" value="UniProtKB-KW"/>
</dbReference>
<comment type="similarity">
    <text evidence="12 13">Belongs to the DnaG primase family.</text>
</comment>
<evidence type="ECO:0000256" key="12">
    <source>
        <dbReference type="HAMAP-Rule" id="MF_00974"/>
    </source>
</evidence>
<dbReference type="GO" id="GO:0005737">
    <property type="term" value="C:cytoplasm"/>
    <property type="evidence" value="ECO:0007669"/>
    <property type="project" value="TreeGrafter"/>
</dbReference>
<dbReference type="InterPro" id="IPR036977">
    <property type="entry name" value="DNA_primase_Znf_CHC2"/>
</dbReference>
<reference evidence="17 18" key="1">
    <citation type="submission" date="2016-10" db="EMBL/GenBank/DDBJ databases">
        <authorList>
            <person name="de Groot N.N."/>
        </authorList>
    </citation>
    <scope>NUCLEOTIDE SEQUENCE [LARGE SCALE GENOMIC DNA]</scope>
    <source>
        <strain evidence="17 18">CGMCC 1.6291</strain>
    </source>
</reference>
<dbReference type="RefSeq" id="WP_091645671.1">
    <property type="nucleotide sequence ID" value="NZ_FOEG01000010.1"/>
</dbReference>
<dbReference type="Gene3D" id="3.40.1360.10">
    <property type="match status" value="1"/>
</dbReference>
<evidence type="ECO:0000256" key="13">
    <source>
        <dbReference type="PIRNR" id="PIRNR002811"/>
    </source>
</evidence>
<comment type="cofactor">
    <cofactor evidence="12 13 14">
        <name>Zn(2+)</name>
        <dbReference type="ChEBI" id="CHEBI:29105"/>
    </cofactor>
    <text evidence="12 13 14">Binds 1 zinc ion per monomer.</text>
</comment>
<keyword evidence="8 12" id="KW-0862">Zinc</keyword>
<feature type="domain" description="Toprim" evidence="16">
    <location>
        <begin position="252"/>
        <end position="334"/>
    </location>
</feature>
<evidence type="ECO:0000256" key="15">
    <source>
        <dbReference type="SAM" id="MobiDB-lite"/>
    </source>
</evidence>
<dbReference type="Gene3D" id="1.10.860.10">
    <property type="entry name" value="DNAb Helicase, Chain A"/>
    <property type="match status" value="1"/>
</dbReference>
<sequence>MAGIPDQFIDDLLARVDIVELISSRLAMKKAGANYHALCPFHSEKTPSFTVSPTKQFYHCFGCGAHGTAIRFLMEYDRMSFPEAVETLARQVGMEMPREARSTPNPEATPLYDLLDRAAQAYRTWLRRHGDKDRAVEYLRRRGLSGDVAARYGIGFAPPGWDNLLRELGNEKELVRAGLAIRKEETGSVYDRFRDRIMFPIRDRRGRTVGFGGRVLDQGEPKYLNSPETPVFHKGRELYGLHECLQAQRYPDHMLVVEGYMDVVALAQQGLPNAVATLGTATTTDQVERLFRTTRNVVFCFDGDEAGRQAAWRALENTLPAMRDDRQARFLFLPDGEDPDSLVRQLGADGFRAQVGDALSLSQFLLKELSRDADVQTVDGRARLLERAATTVRRVPPGVFRDLLVDEVARYARVDRVHMERAVGGDGTARPAEDARRPARSAQPQRRTSVRVAVALLLQYPELAARGGEPERFRDLQQPGAPLLGQLLELLQEQPHLTAGAVLERFRGHPHEEALAKLAAWDHLVPEDGVEAEFRGAMARLDALLDEQRLQYLNQQAENGRMTEDEQAEWLDLLRRRKGTTLDTD</sequence>